<comment type="catalytic activity">
    <reaction evidence="9">
        <text>L-histidyl-glycine(out) = L-histidyl-glycine(in)</text>
        <dbReference type="Rhea" id="RHEA:79395"/>
        <dbReference type="ChEBI" id="CHEBI:229957"/>
    </reaction>
</comment>
<evidence type="ECO:0000256" key="5">
    <source>
        <dbReference type="ARBA" id="ARBA00022989"/>
    </source>
</evidence>
<sequence>MTERLERRINDSATMRWTALAIVAVTMMLGYFVAKEMSSIEDLLELPVSQGGLGWTSSEYGFFAGSRSFFNVFCFMLFIGGIILDKMGVRFTGLLACLLMVAGVSINYYAIEFMSPEPTTYVNLPVIGSSVGLGHAWIKRQVLMAAFGFAVFGVGYEMCGITVSKVMVKWFTGFEMALAMGIQVALARFGTGAALLCSHPLAQRYSISTPVLCGLIFVSLGLLVYIVYCFMDVKFDRQVQSSPARTATTSEDEKFHFGDLVVTLKNPGFWLITILCLLYYSALYPFLDFATKIMIYKYGVDPSWAGAIPSILPFSTILFTPLFGMVYDKKGHGATLMILGTIIMTAVIFVFTLPITSSTVAIVLMVVLGMAFSLLPSAMWPSVPKIIPMKGLGTGYSIIFYIQNIGLILVPMLVGRVNQDHTVNGQVDFTPSMWIFTTIGIAAVVVSILLLLLDKKRHYGLQEANVKKEDS</sequence>
<comment type="catalytic activity">
    <reaction evidence="16">
        <text>L-lysyl-L-lysine(out) = L-lysyl-L-lysine(in)</text>
        <dbReference type="Rhea" id="RHEA:79403"/>
        <dbReference type="ChEBI" id="CHEBI:229956"/>
    </reaction>
</comment>
<evidence type="ECO:0000256" key="20">
    <source>
        <dbReference type="ARBA" id="ARBA00044924"/>
    </source>
</evidence>
<dbReference type="InterPro" id="IPR036259">
    <property type="entry name" value="MFS_trans_sf"/>
</dbReference>
<dbReference type="PANTHER" id="PTHR23512">
    <property type="entry name" value="MAJOR FACILITATOR SUPERFAMILY DOMAIN-CONTAINING PROTEIN 1"/>
    <property type="match status" value="1"/>
</dbReference>
<gene>
    <name evidence="27" type="ORF">FYJ29_05360</name>
</gene>
<evidence type="ECO:0000256" key="4">
    <source>
        <dbReference type="ARBA" id="ARBA00022692"/>
    </source>
</evidence>
<comment type="caution">
    <text evidence="27">The sequence shown here is derived from an EMBL/GenBank/DDBJ whole genome shotgun (WGS) entry which is preliminary data.</text>
</comment>
<comment type="subunit">
    <text evidence="24">Homodimer. Interacts with lysosomal protein GLMP (via lumenal domain); the interaction starts while both proteins are still in the endoplasmic reticulum and is required for stabilization of MFSD1 in lysosomes but has no direct effect on its targeting to lysosomes or transporter activity.</text>
</comment>
<feature type="transmembrane region" description="Helical" evidence="25">
    <location>
        <begin position="207"/>
        <end position="231"/>
    </location>
</feature>
<name>A0A6L5X9Z5_9BACT</name>
<keyword evidence="4 25" id="KW-0812">Transmembrane</keyword>
<keyword evidence="6 25" id="KW-0472">Membrane</keyword>
<dbReference type="Proteomes" id="UP000483362">
    <property type="component" value="Unassembled WGS sequence"/>
</dbReference>
<evidence type="ECO:0000256" key="13">
    <source>
        <dbReference type="ARBA" id="ARBA00044893"/>
    </source>
</evidence>
<feature type="transmembrane region" description="Helical" evidence="25">
    <location>
        <begin position="176"/>
        <end position="201"/>
    </location>
</feature>
<dbReference type="Pfam" id="PF07690">
    <property type="entry name" value="MFS_1"/>
    <property type="match status" value="1"/>
</dbReference>
<comment type="catalytic activity">
    <reaction evidence="14">
        <text>L-aspartyl-L-lysine(out) = L-aspartyl-L-lysine(in)</text>
        <dbReference type="Rhea" id="RHEA:79411"/>
        <dbReference type="ChEBI" id="CHEBI:229953"/>
    </reaction>
</comment>
<evidence type="ECO:0000256" key="15">
    <source>
        <dbReference type="ARBA" id="ARBA00044899"/>
    </source>
</evidence>
<feature type="transmembrane region" description="Helical" evidence="25">
    <location>
        <begin position="60"/>
        <end position="84"/>
    </location>
</feature>
<dbReference type="InterPro" id="IPR011701">
    <property type="entry name" value="MFS"/>
</dbReference>
<feature type="transmembrane region" description="Helical" evidence="25">
    <location>
        <begin position="14"/>
        <end position="34"/>
    </location>
</feature>
<feature type="transmembrane region" description="Helical" evidence="25">
    <location>
        <begin position="91"/>
        <end position="111"/>
    </location>
</feature>
<evidence type="ECO:0000256" key="7">
    <source>
        <dbReference type="ARBA" id="ARBA00023228"/>
    </source>
</evidence>
<comment type="function">
    <text evidence="23">Lysosomal dipeptide uniporter that selectively exports lysine, arginine or histidine-containing dipeptides with a net positive charge from the lysosome lumen into the cytosol. Could play a role in a specific type of protein O-glycosylation indirectly regulating macrophages migration and tissue invasion. Also essential for liver homeostasis.</text>
</comment>
<comment type="subcellular location">
    <subcellularLocation>
        <location evidence="1">Lysosome membrane</location>
        <topology evidence="1">Multi-pass membrane protein</topology>
    </subcellularLocation>
</comment>
<evidence type="ECO:0000256" key="18">
    <source>
        <dbReference type="ARBA" id="ARBA00044912"/>
    </source>
</evidence>
<feature type="transmembrane region" description="Helical" evidence="25">
    <location>
        <begin position="392"/>
        <end position="414"/>
    </location>
</feature>
<evidence type="ECO:0000256" key="23">
    <source>
        <dbReference type="ARBA" id="ARBA00045709"/>
    </source>
</evidence>
<comment type="catalytic activity">
    <reaction evidence="13">
        <text>L-alpha-aminoacyl-L-lysine(out) = L-alpha-aminoacyl-L-lysine(in)</text>
        <dbReference type="Rhea" id="RHEA:79383"/>
        <dbReference type="ChEBI" id="CHEBI:229966"/>
    </reaction>
</comment>
<comment type="catalytic activity">
    <reaction evidence="15">
        <text>L-arginyl-L-alpha-amino acid(out) = L-arginyl-L-alpha-amino acid(in)</text>
        <dbReference type="Rhea" id="RHEA:79371"/>
        <dbReference type="ChEBI" id="CHEBI:84315"/>
    </reaction>
</comment>
<dbReference type="SUPFAM" id="SSF103473">
    <property type="entry name" value="MFS general substrate transporter"/>
    <property type="match status" value="1"/>
</dbReference>
<evidence type="ECO:0000256" key="6">
    <source>
        <dbReference type="ARBA" id="ARBA00023136"/>
    </source>
</evidence>
<dbReference type="Gene3D" id="1.20.1250.20">
    <property type="entry name" value="MFS general substrate transporter like domains"/>
    <property type="match status" value="2"/>
</dbReference>
<evidence type="ECO:0000256" key="25">
    <source>
        <dbReference type="SAM" id="Phobius"/>
    </source>
</evidence>
<proteinExistence type="inferred from homology"/>
<comment type="catalytic activity">
    <reaction evidence="17">
        <text>L-arginyl-glycine(out) = L-arginyl-glycine(in)</text>
        <dbReference type="Rhea" id="RHEA:79391"/>
        <dbReference type="ChEBI" id="CHEBI:229955"/>
    </reaction>
</comment>
<evidence type="ECO:0000256" key="16">
    <source>
        <dbReference type="ARBA" id="ARBA00044900"/>
    </source>
</evidence>
<evidence type="ECO:0000256" key="19">
    <source>
        <dbReference type="ARBA" id="ARBA00044919"/>
    </source>
</evidence>
<comment type="catalytic activity">
    <reaction evidence="8">
        <text>L-lysyl-L-alanine(out) = L-lysyl-L-alanine(in)</text>
        <dbReference type="Rhea" id="RHEA:79399"/>
        <dbReference type="ChEBI" id="CHEBI:229954"/>
    </reaction>
</comment>
<feature type="transmembrane region" description="Helical" evidence="25">
    <location>
        <begin position="434"/>
        <end position="453"/>
    </location>
</feature>
<evidence type="ECO:0000256" key="22">
    <source>
        <dbReference type="ARBA" id="ARBA00045018"/>
    </source>
</evidence>
<comment type="catalytic activity">
    <reaction evidence="20">
        <text>L-lysyl-glycine(out) = L-lysyl-glycine(in)</text>
        <dbReference type="Rhea" id="RHEA:79407"/>
        <dbReference type="ChEBI" id="CHEBI:191202"/>
    </reaction>
</comment>
<evidence type="ECO:0000256" key="2">
    <source>
        <dbReference type="ARBA" id="ARBA00008335"/>
    </source>
</evidence>
<evidence type="ECO:0000256" key="8">
    <source>
        <dbReference type="ARBA" id="ARBA00044876"/>
    </source>
</evidence>
<comment type="similarity">
    <text evidence="2">Belongs to the major facilitator superfamily.</text>
</comment>
<evidence type="ECO:0000256" key="24">
    <source>
        <dbReference type="ARBA" id="ARBA00046376"/>
    </source>
</evidence>
<feature type="transmembrane region" description="Helical" evidence="25">
    <location>
        <begin position="307"/>
        <end position="327"/>
    </location>
</feature>
<keyword evidence="28" id="KW-1185">Reference proteome</keyword>
<feature type="transmembrane region" description="Helical" evidence="25">
    <location>
        <begin position="334"/>
        <end position="355"/>
    </location>
</feature>
<dbReference type="PANTHER" id="PTHR23512:SF3">
    <property type="entry name" value="MAJOR FACILITATOR SUPERFAMILY DOMAIN-CONTAINING PROTEIN 1"/>
    <property type="match status" value="1"/>
</dbReference>
<evidence type="ECO:0000313" key="27">
    <source>
        <dbReference type="EMBL" id="MSS17190.1"/>
    </source>
</evidence>
<comment type="catalytic activity">
    <reaction evidence="10">
        <text>L-alpha-aminoacyl-L-arginine(out) = L-alpha-aminoacyl-L-arginine(in)</text>
        <dbReference type="Rhea" id="RHEA:79367"/>
        <dbReference type="ChEBI" id="CHEBI:229968"/>
    </reaction>
</comment>
<protein>
    <recommendedName>
        <fullName evidence="21">Lysosomal dipeptide transporter MFSD1</fullName>
    </recommendedName>
    <alternativeName>
        <fullName evidence="22">Major facilitator superfamily domain-containing protein 1</fullName>
    </alternativeName>
</protein>
<feature type="domain" description="Major facilitator superfamily (MFS) profile" evidence="26">
    <location>
        <begin position="269"/>
        <end position="471"/>
    </location>
</feature>
<keyword evidence="7" id="KW-0458">Lysosome</keyword>
<dbReference type="AlphaFoldDB" id="A0A6L5X9Z5"/>
<evidence type="ECO:0000313" key="28">
    <source>
        <dbReference type="Proteomes" id="UP000483362"/>
    </source>
</evidence>
<accession>A0A6L5X9Z5</accession>
<feature type="transmembrane region" description="Helical" evidence="25">
    <location>
        <begin position="142"/>
        <end position="164"/>
    </location>
</feature>
<evidence type="ECO:0000256" key="14">
    <source>
        <dbReference type="ARBA" id="ARBA00044898"/>
    </source>
</evidence>
<dbReference type="PROSITE" id="PS50850">
    <property type="entry name" value="MFS"/>
    <property type="match status" value="1"/>
</dbReference>
<comment type="catalytic activity">
    <reaction evidence="12">
        <text>L-lysyl-L-alpha-amino acid(out) = L-lysyl-L-alpha-amino acid(in)</text>
        <dbReference type="Rhea" id="RHEA:79387"/>
        <dbReference type="ChEBI" id="CHEBI:229965"/>
    </reaction>
</comment>
<evidence type="ECO:0000256" key="11">
    <source>
        <dbReference type="ARBA" id="ARBA00044884"/>
    </source>
</evidence>
<dbReference type="InterPro" id="IPR020846">
    <property type="entry name" value="MFS_dom"/>
</dbReference>
<reference evidence="27 28" key="1">
    <citation type="submission" date="2019-08" db="EMBL/GenBank/DDBJ databases">
        <title>In-depth cultivation of the pig gut microbiome towards novel bacterial diversity and tailored functional studies.</title>
        <authorList>
            <person name="Wylensek D."/>
            <person name="Hitch T.C.A."/>
            <person name="Clavel T."/>
        </authorList>
    </citation>
    <scope>NUCLEOTIDE SEQUENCE [LARGE SCALE GENOMIC DNA]</scope>
    <source>
        <strain evidence="27 28">Oil-RF-744-WCA-WT-10</strain>
    </source>
</reference>
<feature type="transmembrane region" description="Helical" evidence="25">
    <location>
        <begin position="269"/>
        <end position="287"/>
    </location>
</feature>
<dbReference type="GO" id="GO:0022857">
    <property type="term" value="F:transmembrane transporter activity"/>
    <property type="evidence" value="ECO:0007669"/>
    <property type="project" value="InterPro"/>
</dbReference>
<evidence type="ECO:0000256" key="1">
    <source>
        <dbReference type="ARBA" id="ARBA00004155"/>
    </source>
</evidence>
<comment type="catalytic activity">
    <reaction evidence="19">
        <text>L-alanyl-L-lysine(out) = L-alanyl-L-lysine(in)</text>
        <dbReference type="Rhea" id="RHEA:79415"/>
        <dbReference type="ChEBI" id="CHEBI:192470"/>
    </reaction>
</comment>
<comment type="catalytic activity">
    <reaction evidence="18">
        <text>L-histidyl-L-alpha-amino acid(out) = L-histidyl-L-alpha-amino acid(in)</text>
        <dbReference type="Rhea" id="RHEA:79379"/>
        <dbReference type="ChEBI" id="CHEBI:229964"/>
    </reaction>
</comment>
<dbReference type="EMBL" id="VULT01000006">
    <property type="protein sequence ID" value="MSS17190.1"/>
    <property type="molecule type" value="Genomic_DNA"/>
</dbReference>
<dbReference type="RefSeq" id="WP_154326559.1">
    <property type="nucleotide sequence ID" value="NZ_CP045696.1"/>
</dbReference>
<evidence type="ECO:0000256" key="9">
    <source>
        <dbReference type="ARBA" id="ARBA00044878"/>
    </source>
</evidence>
<feature type="transmembrane region" description="Helical" evidence="25">
    <location>
        <begin position="361"/>
        <end position="380"/>
    </location>
</feature>
<dbReference type="InterPro" id="IPR052187">
    <property type="entry name" value="MFSD1"/>
</dbReference>
<keyword evidence="3" id="KW-0813">Transport</keyword>
<organism evidence="27 28">
    <name type="scientific">Sodaliphilus pleomorphus</name>
    <dbReference type="NCBI Taxonomy" id="2606626"/>
    <lineage>
        <taxon>Bacteria</taxon>
        <taxon>Pseudomonadati</taxon>
        <taxon>Bacteroidota</taxon>
        <taxon>Bacteroidia</taxon>
        <taxon>Bacteroidales</taxon>
        <taxon>Muribaculaceae</taxon>
        <taxon>Sodaliphilus</taxon>
    </lineage>
</organism>
<evidence type="ECO:0000256" key="3">
    <source>
        <dbReference type="ARBA" id="ARBA00022448"/>
    </source>
</evidence>
<evidence type="ECO:0000256" key="17">
    <source>
        <dbReference type="ARBA" id="ARBA00044903"/>
    </source>
</evidence>
<evidence type="ECO:0000256" key="10">
    <source>
        <dbReference type="ARBA" id="ARBA00044881"/>
    </source>
</evidence>
<keyword evidence="5 25" id="KW-1133">Transmembrane helix</keyword>
<evidence type="ECO:0000256" key="21">
    <source>
        <dbReference type="ARBA" id="ARBA00044985"/>
    </source>
</evidence>
<evidence type="ECO:0000259" key="26">
    <source>
        <dbReference type="PROSITE" id="PS50850"/>
    </source>
</evidence>
<comment type="catalytic activity">
    <reaction evidence="11">
        <text>L-alpha-aminoacyl-L-histidine(out) = L-alpha-aminoacyl-L-histidine(in)</text>
        <dbReference type="Rhea" id="RHEA:79375"/>
        <dbReference type="ChEBI" id="CHEBI:229967"/>
    </reaction>
</comment>
<evidence type="ECO:0000256" key="12">
    <source>
        <dbReference type="ARBA" id="ARBA00044891"/>
    </source>
</evidence>
<dbReference type="GO" id="GO:0005765">
    <property type="term" value="C:lysosomal membrane"/>
    <property type="evidence" value="ECO:0007669"/>
    <property type="project" value="UniProtKB-SubCell"/>
</dbReference>